<dbReference type="RefSeq" id="WP_173559935.1">
    <property type="nucleotide sequence ID" value="NZ_JAPIUZ010000004.1"/>
</dbReference>
<evidence type="ECO:0000313" key="2">
    <source>
        <dbReference type="Proteomes" id="UP001301152"/>
    </source>
</evidence>
<dbReference type="Proteomes" id="UP001301152">
    <property type="component" value="Unassembled WGS sequence"/>
</dbReference>
<protein>
    <recommendedName>
        <fullName evidence="3">ABM domain-containing protein</fullName>
    </recommendedName>
</protein>
<gene>
    <name evidence="1" type="ORF">OQ497_09875</name>
</gene>
<accession>A0ABT3QG77</accession>
<organism evidence="1 2">
    <name type="scientific">Acetobacter thailandicus</name>
    <dbReference type="NCBI Taxonomy" id="1502842"/>
    <lineage>
        <taxon>Bacteria</taxon>
        <taxon>Pseudomonadati</taxon>
        <taxon>Pseudomonadota</taxon>
        <taxon>Alphaproteobacteria</taxon>
        <taxon>Acetobacterales</taxon>
        <taxon>Acetobacteraceae</taxon>
        <taxon>Acetobacter</taxon>
    </lineage>
</organism>
<reference evidence="1 2" key="1">
    <citation type="submission" date="2022-11" db="EMBL/GenBank/DDBJ databases">
        <title>Genome sequencing of Acetobacter type strain.</title>
        <authorList>
            <person name="Heo J."/>
            <person name="Lee D."/>
            <person name="Han B.-H."/>
            <person name="Hong S.-B."/>
            <person name="Kwon S.-W."/>
        </authorList>
    </citation>
    <scope>NUCLEOTIDE SEQUENCE [LARGE SCALE GENOMIC DNA]</scope>
    <source>
        <strain evidence="1 2">KACC 21253</strain>
    </source>
</reference>
<evidence type="ECO:0000313" key="1">
    <source>
        <dbReference type="EMBL" id="MCX2564266.1"/>
    </source>
</evidence>
<proteinExistence type="predicted"/>
<keyword evidence="2" id="KW-1185">Reference proteome</keyword>
<evidence type="ECO:0008006" key="3">
    <source>
        <dbReference type="Google" id="ProtNLM"/>
    </source>
</evidence>
<name>A0ABT3QG77_9PROT</name>
<dbReference type="EMBL" id="JAPIUZ010000004">
    <property type="protein sequence ID" value="MCX2564266.1"/>
    <property type="molecule type" value="Genomic_DNA"/>
</dbReference>
<sequence length="95" mass="11118">MMQSGLIWIAYFDEYDTAEEAKNIFEQMAEQSPNIAEGGAVWSTYQYYLSGAGQAFWDEWKTSDDDALYWQKLNHIFDEHHVGFDKSCFVPVKFE</sequence>
<comment type="caution">
    <text evidence="1">The sequence shown here is derived from an EMBL/GenBank/DDBJ whole genome shotgun (WGS) entry which is preliminary data.</text>
</comment>